<reference evidence="5 9" key="3">
    <citation type="submission" date="2018-12" db="EMBL/GenBank/DDBJ databases">
        <authorList>
            <consortium name="Pathogen Informatics"/>
        </authorList>
    </citation>
    <scope>NUCLEOTIDE SEQUENCE [LARGE SCALE GENOMIC DNA]</scope>
    <source>
        <strain evidence="5 9">NCTC8184</strain>
    </source>
</reference>
<sequence>MLSFQIVEKPAMILAGVTLENVKSNQECPKLWEKLHKQYNPAKLKEKGIQQAIGICKTQPDFRFDYSATYQVETSVQAPKGLEIIRIPSATYAVISVKGPMPSSLQETWRKIIQGFFQENNLKPANSPNLEIYSSQHPQDTDYQMEIWLAIADITNNSKTNLI</sequence>
<dbReference type="InterPro" id="IPR053182">
    <property type="entry name" value="YobU-like_regulator"/>
</dbReference>
<feature type="domain" description="AraC effector-binding" evidence="1">
    <location>
        <begin position="2"/>
        <end position="152"/>
    </location>
</feature>
<dbReference type="PANTHER" id="PTHR36444:SF2">
    <property type="entry name" value="TRANSCRIPTIONAL REGULATOR PROTEIN YOBU-RELATED"/>
    <property type="match status" value="1"/>
</dbReference>
<dbReference type="EMBL" id="UHEW01000005">
    <property type="protein sequence ID" value="SUN29985.1"/>
    <property type="molecule type" value="Genomic_DNA"/>
</dbReference>
<dbReference type="Gene3D" id="3.20.80.10">
    <property type="entry name" value="Regulatory factor, effector binding domain"/>
    <property type="match status" value="1"/>
</dbReference>
<dbReference type="SUPFAM" id="SSF55136">
    <property type="entry name" value="Probable bacterial effector-binding domain"/>
    <property type="match status" value="1"/>
</dbReference>
<proteinExistence type="predicted"/>
<dbReference type="EMBL" id="LBKL01000042">
    <property type="protein sequence ID" value="KLL41459.1"/>
    <property type="molecule type" value="Genomic_DNA"/>
</dbReference>
<evidence type="ECO:0000313" key="9">
    <source>
        <dbReference type="Proteomes" id="UP000268870"/>
    </source>
</evidence>
<organism evidence="2 6">
    <name type="scientific">Streptococcus agalactiae</name>
    <dbReference type="NCBI Taxonomy" id="1311"/>
    <lineage>
        <taxon>Bacteria</taxon>
        <taxon>Bacillati</taxon>
        <taxon>Bacillota</taxon>
        <taxon>Bacilli</taxon>
        <taxon>Lactobacillales</taxon>
        <taxon>Streptococcaceae</taxon>
        <taxon>Streptococcus</taxon>
    </lineage>
</organism>
<dbReference type="SMART" id="SM00871">
    <property type="entry name" value="AraC_E_bind"/>
    <property type="match status" value="1"/>
</dbReference>
<reference evidence="7 8" key="2">
    <citation type="submission" date="2018-06" db="EMBL/GenBank/DDBJ databases">
        <authorList>
            <consortium name="Pathogen Informatics"/>
            <person name="Doyle S."/>
        </authorList>
    </citation>
    <scope>NUCLEOTIDE SEQUENCE [LARGE SCALE GENOMIC DNA]</scope>
    <source>
        <strain evidence="3 7">NCTC8185</strain>
        <strain evidence="4 8">NCTC9828</strain>
    </source>
</reference>
<dbReference type="InterPro" id="IPR011256">
    <property type="entry name" value="Reg_factor_effector_dom_sf"/>
</dbReference>
<dbReference type="RefSeq" id="WP_001872945.1">
    <property type="nucleotide sequence ID" value="NZ_CAACXY010000006.1"/>
</dbReference>
<gene>
    <name evidence="5" type="ORF">NCTC8184_02046</name>
    <name evidence="3" type="ORF">NCTC8185_00441</name>
    <name evidence="4" type="ORF">NCTC9828_02135</name>
    <name evidence="2" type="ORF">WA04_03550</name>
</gene>
<evidence type="ECO:0000313" key="3">
    <source>
        <dbReference type="EMBL" id="SUN13282.1"/>
    </source>
</evidence>
<dbReference type="PANTHER" id="PTHR36444">
    <property type="entry name" value="TRANSCRIPTIONAL REGULATOR PROTEIN YOBU-RELATED"/>
    <property type="match status" value="1"/>
</dbReference>
<dbReference type="Pfam" id="PF14526">
    <property type="entry name" value="Cass2"/>
    <property type="match status" value="1"/>
</dbReference>
<name>A0A380IPV6_STRAG</name>
<accession>A0A380IPV6</accession>
<evidence type="ECO:0000259" key="1">
    <source>
        <dbReference type="SMART" id="SM00871"/>
    </source>
</evidence>
<evidence type="ECO:0000313" key="5">
    <source>
        <dbReference type="EMBL" id="VED65981.1"/>
    </source>
</evidence>
<evidence type="ECO:0000313" key="7">
    <source>
        <dbReference type="Proteomes" id="UP000254076"/>
    </source>
</evidence>
<reference evidence="2 6" key="1">
    <citation type="journal article" date="2015" name="PLoS ONE">
        <title>Genomic analysis reveals the molecular basis for capsule loss in the group B streptococcus population.</title>
        <authorList>
            <consortium name="DEVANI Consortium"/>
            <person name="Rosini R."/>
            <person name="Campisi E."/>
            <person name="De Chiara M."/>
            <person name="Tettelin H."/>
            <person name="Rinaudo D."/>
            <person name="Toniolo C."/>
            <person name="Metruccio M."/>
            <person name="Guidotti S."/>
            <person name="Sorensen U.B."/>
            <person name="Kilian M."/>
            <person name="Ramirez M."/>
            <person name="Janulczyk R."/>
            <person name="Donati C."/>
            <person name="Grandi G."/>
            <person name="Margarit I."/>
        </authorList>
    </citation>
    <scope>NUCLEOTIDE SEQUENCE [LARGE SCALE GENOMIC DNA]</scope>
    <source>
        <strain evidence="2 6">DK-B-USS-215</strain>
    </source>
</reference>
<dbReference type="EMBL" id="UHEQ01000004">
    <property type="protein sequence ID" value="SUN13282.1"/>
    <property type="molecule type" value="Genomic_DNA"/>
</dbReference>
<evidence type="ECO:0000313" key="4">
    <source>
        <dbReference type="EMBL" id="SUN29985.1"/>
    </source>
</evidence>
<dbReference type="Proteomes" id="UP000035346">
    <property type="component" value="Unassembled WGS sequence"/>
</dbReference>
<dbReference type="AlphaFoldDB" id="A0A380IPV6"/>
<dbReference type="Proteomes" id="UP000255140">
    <property type="component" value="Unassembled WGS sequence"/>
</dbReference>
<dbReference type="EMBL" id="LR134265">
    <property type="protein sequence ID" value="VED65981.1"/>
    <property type="molecule type" value="Genomic_DNA"/>
</dbReference>
<dbReference type="Proteomes" id="UP000254076">
    <property type="component" value="Unassembled WGS sequence"/>
</dbReference>
<evidence type="ECO:0000313" key="2">
    <source>
        <dbReference type="EMBL" id="KLL41459.1"/>
    </source>
</evidence>
<evidence type="ECO:0000313" key="8">
    <source>
        <dbReference type="Proteomes" id="UP000255140"/>
    </source>
</evidence>
<dbReference type="InterPro" id="IPR010499">
    <property type="entry name" value="AraC_E-bd"/>
</dbReference>
<dbReference type="InterPro" id="IPR029441">
    <property type="entry name" value="Cass2"/>
</dbReference>
<dbReference type="Proteomes" id="UP000268870">
    <property type="component" value="Chromosome"/>
</dbReference>
<evidence type="ECO:0000313" key="6">
    <source>
        <dbReference type="Proteomes" id="UP000035346"/>
    </source>
</evidence>
<protein>
    <submittedName>
        <fullName evidence="3">Transcriptional regulator, AraC family</fullName>
    </submittedName>
</protein>